<evidence type="ECO:0000313" key="7">
    <source>
        <dbReference type="Proteomes" id="UP000013827"/>
    </source>
</evidence>
<keyword evidence="4" id="KW-0472">Membrane</keyword>
<dbReference type="AlphaFoldDB" id="A0A0D3JY26"/>
<feature type="region of interest" description="Disordered" evidence="3">
    <location>
        <begin position="766"/>
        <end position="793"/>
    </location>
</feature>
<dbReference type="EnsemblProtists" id="EOD28411">
    <property type="protein sequence ID" value="EOD28411"/>
    <property type="gene ID" value="EMIHUDRAFT_449977"/>
</dbReference>
<feature type="region of interest" description="Disordered" evidence="3">
    <location>
        <begin position="383"/>
        <end position="408"/>
    </location>
</feature>
<reference evidence="6" key="2">
    <citation type="submission" date="2024-10" db="UniProtKB">
        <authorList>
            <consortium name="EnsemblProtists"/>
        </authorList>
    </citation>
    <scope>IDENTIFICATION</scope>
</reference>
<feature type="region of interest" description="Disordered" evidence="3">
    <location>
        <begin position="933"/>
        <end position="975"/>
    </location>
</feature>
<dbReference type="PROSITE" id="PS51635">
    <property type="entry name" value="PNPLA"/>
    <property type="match status" value="1"/>
</dbReference>
<reference evidence="7" key="1">
    <citation type="journal article" date="2013" name="Nature">
        <title>Pan genome of the phytoplankton Emiliania underpins its global distribution.</title>
        <authorList>
            <person name="Read B.A."/>
            <person name="Kegel J."/>
            <person name="Klute M.J."/>
            <person name="Kuo A."/>
            <person name="Lefebvre S.C."/>
            <person name="Maumus F."/>
            <person name="Mayer C."/>
            <person name="Miller J."/>
            <person name="Monier A."/>
            <person name="Salamov A."/>
            <person name="Young J."/>
            <person name="Aguilar M."/>
            <person name="Claverie J.M."/>
            <person name="Frickenhaus S."/>
            <person name="Gonzalez K."/>
            <person name="Herman E.K."/>
            <person name="Lin Y.C."/>
            <person name="Napier J."/>
            <person name="Ogata H."/>
            <person name="Sarno A.F."/>
            <person name="Shmutz J."/>
            <person name="Schroeder D."/>
            <person name="de Vargas C."/>
            <person name="Verret F."/>
            <person name="von Dassow P."/>
            <person name="Valentin K."/>
            <person name="Van de Peer Y."/>
            <person name="Wheeler G."/>
            <person name="Dacks J.B."/>
            <person name="Delwiche C.F."/>
            <person name="Dyhrman S.T."/>
            <person name="Glockner G."/>
            <person name="John U."/>
            <person name="Richards T."/>
            <person name="Worden A.Z."/>
            <person name="Zhang X."/>
            <person name="Grigoriev I.V."/>
            <person name="Allen A.E."/>
            <person name="Bidle K."/>
            <person name="Borodovsky M."/>
            <person name="Bowler C."/>
            <person name="Brownlee C."/>
            <person name="Cock J.M."/>
            <person name="Elias M."/>
            <person name="Gladyshev V.N."/>
            <person name="Groth M."/>
            <person name="Guda C."/>
            <person name="Hadaegh A."/>
            <person name="Iglesias-Rodriguez M.D."/>
            <person name="Jenkins J."/>
            <person name="Jones B.M."/>
            <person name="Lawson T."/>
            <person name="Leese F."/>
            <person name="Lindquist E."/>
            <person name="Lobanov A."/>
            <person name="Lomsadze A."/>
            <person name="Malik S.B."/>
            <person name="Marsh M.E."/>
            <person name="Mackinder L."/>
            <person name="Mock T."/>
            <person name="Mueller-Roeber B."/>
            <person name="Pagarete A."/>
            <person name="Parker M."/>
            <person name="Probert I."/>
            <person name="Quesneville H."/>
            <person name="Raines C."/>
            <person name="Rensing S.A."/>
            <person name="Riano-Pachon D.M."/>
            <person name="Richier S."/>
            <person name="Rokitta S."/>
            <person name="Shiraiwa Y."/>
            <person name="Soanes D.M."/>
            <person name="van der Giezen M."/>
            <person name="Wahlund T.M."/>
            <person name="Williams B."/>
            <person name="Wilson W."/>
            <person name="Wolfe G."/>
            <person name="Wurch L.L."/>
        </authorList>
    </citation>
    <scope>NUCLEOTIDE SEQUENCE</scope>
</reference>
<organism evidence="6 7">
    <name type="scientific">Emiliania huxleyi (strain CCMP1516)</name>
    <dbReference type="NCBI Taxonomy" id="280463"/>
    <lineage>
        <taxon>Eukaryota</taxon>
        <taxon>Haptista</taxon>
        <taxon>Haptophyta</taxon>
        <taxon>Prymnesiophyceae</taxon>
        <taxon>Isochrysidales</taxon>
        <taxon>Noelaerhabdaceae</taxon>
        <taxon>Emiliania</taxon>
    </lineage>
</organism>
<accession>A0A0D3JY26</accession>
<dbReference type="GO" id="GO:0005811">
    <property type="term" value="C:lipid droplet"/>
    <property type="evidence" value="ECO:0007669"/>
    <property type="project" value="TreeGrafter"/>
</dbReference>
<keyword evidence="1" id="KW-0443">Lipid metabolism</keyword>
<feature type="transmembrane region" description="Helical" evidence="4">
    <location>
        <begin position="872"/>
        <end position="901"/>
    </location>
</feature>
<feature type="transmembrane region" description="Helical" evidence="4">
    <location>
        <begin position="832"/>
        <end position="852"/>
    </location>
</feature>
<dbReference type="InterPro" id="IPR002641">
    <property type="entry name" value="PNPLA_dom"/>
</dbReference>
<dbReference type="InterPro" id="IPR033562">
    <property type="entry name" value="PLPL"/>
</dbReference>
<dbReference type="KEGG" id="ehx:EMIHUDRAFT_449977"/>
<keyword evidence="4" id="KW-1133">Transmembrane helix</keyword>
<name>A0A0D3JY26_EMIH1</name>
<evidence type="ECO:0000313" key="6">
    <source>
        <dbReference type="EnsemblProtists" id="EOD28411"/>
    </source>
</evidence>
<dbReference type="SUPFAM" id="SSF52151">
    <property type="entry name" value="FabD/lysophospholipase-like"/>
    <property type="match status" value="1"/>
</dbReference>
<dbReference type="InterPro" id="IPR016035">
    <property type="entry name" value="Acyl_Trfase/lysoPLipase"/>
</dbReference>
<dbReference type="GO" id="GO:0005737">
    <property type="term" value="C:cytoplasm"/>
    <property type="evidence" value="ECO:0007669"/>
    <property type="project" value="TreeGrafter"/>
</dbReference>
<dbReference type="RefSeq" id="XP_005780840.1">
    <property type="nucleotide sequence ID" value="XM_005780783.1"/>
</dbReference>
<evidence type="ECO:0000256" key="2">
    <source>
        <dbReference type="PROSITE-ProRule" id="PRU01161"/>
    </source>
</evidence>
<dbReference type="GO" id="GO:0019433">
    <property type="term" value="P:triglyceride catabolic process"/>
    <property type="evidence" value="ECO:0007669"/>
    <property type="project" value="TreeGrafter"/>
</dbReference>
<feature type="domain" description="PNPLA" evidence="5">
    <location>
        <begin position="518"/>
        <end position="701"/>
    </location>
</feature>
<evidence type="ECO:0000256" key="3">
    <source>
        <dbReference type="SAM" id="MobiDB-lite"/>
    </source>
</evidence>
<keyword evidence="4" id="KW-0812">Transmembrane</keyword>
<dbReference type="HOGENOM" id="CLU_304725_0_0_1"/>
<dbReference type="GO" id="GO:0055088">
    <property type="term" value="P:lipid homeostasis"/>
    <property type="evidence" value="ECO:0007669"/>
    <property type="project" value="TreeGrafter"/>
</dbReference>
<dbReference type="eggNOG" id="KOG3773">
    <property type="taxonomic scope" value="Eukaryota"/>
</dbReference>
<feature type="compositionally biased region" description="Polar residues" evidence="3">
    <location>
        <begin position="934"/>
        <end position="944"/>
    </location>
</feature>
<dbReference type="GO" id="GO:0004806">
    <property type="term" value="F:triacylglycerol lipase activity"/>
    <property type="evidence" value="ECO:0007669"/>
    <property type="project" value="TreeGrafter"/>
</dbReference>
<comment type="caution">
    <text evidence="2">Lacks conserved residue(s) required for the propagation of feature annotation.</text>
</comment>
<feature type="compositionally biased region" description="Acidic residues" evidence="3">
    <location>
        <begin position="766"/>
        <end position="776"/>
    </location>
</feature>
<proteinExistence type="predicted"/>
<feature type="compositionally biased region" description="Basic and acidic residues" evidence="3">
    <location>
        <begin position="475"/>
        <end position="492"/>
    </location>
</feature>
<evidence type="ECO:0000256" key="1">
    <source>
        <dbReference type="ARBA" id="ARBA00023098"/>
    </source>
</evidence>
<sequence>MAEFVIARYDEPLGWLSELEPAAVTVYNKGDGPCGGGGARFAEVRCPNVGREGEAYLRHILDRYESLPTVTVFAQADITDHLAAWTAFGTRWGGARFRTKGDFLRHLAAQAAAEGISEPTEVFPCDTSDHNWRLDWNRDHLGREGEWFMADSYRGGRRRAFVDWFEAHVAAPPAAGDFSVCSCGIFAVRRDRILARPRAYYEALRSEVGWHPDPAEGHFLERAWWYVASGPPPPHLEAVLRVAGSLQPVLLLGDRASVRLAALPNVRFVDAAPLRAATSHLRAHYLAACAAPDRAEWARLDRLFTLGRLLSGRRACGGLLEPLEPPPRAALALDDTCVLLRPLSSSAAAFLPPDGRCASSADLGAALCSSRFCEALERRFEEAEEGGVPTPRSGGERAAGGPSYPSYERGDDGLVRFVQRGGRNFALDLPSGGLVEPACVRFGSCGSGALRLPWLRERLALPPLLLDRAREIEHRRAAEQPRPRAQHQHDAAADAVGGRPPTMEDDSDLFDPPRRITFSFDSSGWLYTYHLGVAHYLQQALLGGSGGGGGPSSDFAFSGSSGGALVAGALATGIDIHALASFVISCHGECQYNPWRMFPCTDRALQRFVGQAAHKRANGRLRVLLTRIQLWTLKPAVRPETVSAFGSTQHLKQVLRASCHIPFLAGPLPYHVPRQDAPDGSMLHAGGDFIDGLYWPSVLFMWRQFDRADTLVRVSGIGNPLAAIRPPLPVPLHWVVLPPPPETLWKLFACGYHDAAQWLAEHTEEGEAELLAEEEAPPSPGSHSGLPGLRRRSSRQPLPQLGAAAAHGLPAGALPPPPAPSREEMRWLLLRGWAHLLLLTLLFPLAVPYIAFLETRRRKTEGDERPLRDVVFYRALHSLQAAAFFALWPLLLGATLLRYFFCLSRQPDRRRQTYFDGSSSSLSSLVDESGSLRASFQRTPSGEYQRSGARGTSPRASPAPRVCTRGEAAKAANRL</sequence>
<evidence type="ECO:0000256" key="4">
    <source>
        <dbReference type="SAM" id="Phobius"/>
    </source>
</evidence>
<dbReference type="PANTHER" id="PTHR12406">
    <property type="entry name" value="CALCIUM-INDEPENDENT PHOSPHOLIPASE A2 IPLA2 -RELATED"/>
    <property type="match status" value="1"/>
</dbReference>
<dbReference type="PANTHER" id="PTHR12406:SF7">
    <property type="entry name" value="PATATIN-LIKE PHOSPHOLIPASE DOMAIN-CONTAINING PROTEIN 4"/>
    <property type="match status" value="1"/>
</dbReference>
<dbReference type="InterPro" id="IPR021838">
    <property type="entry name" value="DUF3431"/>
</dbReference>
<protein>
    <recommendedName>
        <fullName evidence="5">PNPLA domain-containing protein</fullName>
    </recommendedName>
</protein>
<feature type="short sequence motif" description="GXSXG" evidence="2">
    <location>
        <begin position="559"/>
        <end position="563"/>
    </location>
</feature>
<dbReference type="Pfam" id="PF11913">
    <property type="entry name" value="DUF3431"/>
    <property type="match status" value="1"/>
</dbReference>
<feature type="region of interest" description="Disordered" evidence="3">
    <location>
        <begin position="475"/>
        <end position="508"/>
    </location>
</feature>
<dbReference type="Proteomes" id="UP000013827">
    <property type="component" value="Unassembled WGS sequence"/>
</dbReference>
<keyword evidence="7" id="KW-1185">Reference proteome</keyword>
<evidence type="ECO:0000259" key="5">
    <source>
        <dbReference type="PROSITE" id="PS51635"/>
    </source>
</evidence>
<dbReference type="GeneID" id="17273957"/>
<dbReference type="PaxDb" id="2903-EOD28411"/>
<dbReference type="GO" id="GO:0016020">
    <property type="term" value="C:membrane"/>
    <property type="evidence" value="ECO:0007669"/>
    <property type="project" value="TreeGrafter"/>
</dbReference>